<protein>
    <recommendedName>
        <fullName evidence="4">DUF676 domain-containing protein</fullName>
    </recommendedName>
</protein>
<dbReference type="OrthoDB" id="202545at2759"/>
<name>A0A6G1IWE0_9PLEO</name>
<evidence type="ECO:0000313" key="2">
    <source>
        <dbReference type="EMBL" id="KAF2682562.1"/>
    </source>
</evidence>
<dbReference type="EMBL" id="MU005586">
    <property type="protein sequence ID" value="KAF2682562.1"/>
    <property type="molecule type" value="Genomic_DNA"/>
</dbReference>
<dbReference type="PANTHER" id="PTHR42044:SF2">
    <property type="entry name" value="DUF676 DOMAIN-CONTAINING PROTEIN"/>
    <property type="match status" value="1"/>
</dbReference>
<evidence type="ECO:0000256" key="1">
    <source>
        <dbReference type="SAM" id="Phobius"/>
    </source>
</evidence>
<gene>
    <name evidence="2" type="ORF">K458DRAFT_306664</name>
</gene>
<dbReference type="Proteomes" id="UP000799291">
    <property type="component" value="Unassembled WGS sequence"/>
</dbReference>
<reference evidence="2" key="1">
    <citation type="journal article" date="2020" name="Stud. Mycol.">
        <title>101 Dothideomycetes genomes: a test case for predicting lifestyles and emergence of pathogens.</title>
        <authorList>
            <person name="Haridas S."/>
            <person name="Albert R."/>
            <person name="Binder M."/>
            <person name="Bloem J."/>
            <person name="Labutti K."/>
            <person name="Salamov A."/>
            <person name="Andreopoulos B."/>
            <person name="Baker S."/>
            <person name="Barry K."/>
            <person name="Bills G."/>
            <person name="Bluhm B."/>
            <person name="Cannon C."/>
            <person name="Castanera R."/>
            <person name="Culley D."/>
            <person name="Daum C."/>
            <person name="Ezra D."/>
            <person name="Gonzalez J."/>
            <person name="Henrissat B."/>
            <person name="Kuo A."/>
            <person name="Liang C."/>
            <person name="Lipzen A."/>
            <person name="Lutzoni F."/>
            <person name="Magnuson J."/>
            <person name="Mondo S."/>
            <person name="Nolan M."/>
            <person name="Ohm R."/>
            <person name="Pangilinan J."/>
            <person name="Park H.-J."/>
            <person name="Ramirez L."/>
            <person name="Alfaro M."/>
            <person name="Sun H."/>
            <person name="Tritt A."/>
            <person name="Yoshinaga Y."/>
            <person name="Zwiers L.-H."/>
            <person name="Turgeon B."/>
            <person name="Goodwin S."/>
            <person name="Spatafora J."/>
            <person name="Crous P."/>
            <person name="Grigoriev I."/>
        </authorList>
    </citation>
    <scope>NUCLEOTIDE SEQUENCE</scope>
    <source>
        <strain evidence="2">CBS 122367</strain>
    </source>
</reference>
<evidence type="ECO:0008006" key="4">
    <source>
        <dbReference type="Google" id="ProtNLM"/>
    </source>
</evidence>
<evidence type="ECO:0000313" key="3">
    <source>
        <dbReference type="Proteomes" id="UP000799291"/>
    </source>
</evidence>
<keyword evidence="1" id="KW-1133">Transmembrane helix</keyword>
<organism evidence="2 3">
    <name type="scientific">Lentithecium fluviatile CBS 122367</name>
    <dbReference type="NCBI Taxonomy" id="1168545"/>
    <lineage>
        <taxon>Eukaryota</taxon>
        <taxon>Fungi</taxon>
        <taxon>Dikarya</taxon>
        <taxon>Ascomycota</taxon>
        <taxon>Pezizomycotina</taxon>
        <taxon>Dothideomycetes</taxon>
        <taxon>Pleosporomycetidae</taxon>
        <taxon>Pleosporales</taxon>
        <taxon>Massarineae</taxon>
        <taxon>Lentitheciaceae</taxon>
        <taxon>Lentithecium</taxon>
    </lineage>
</organism>
<dbReference type="PANTHER" id="PTHR42044">
    <property type="entry name" value="DUF676 DOMAIN-CONTAINING PROTEIN-RELATED"/>
    <property type="match status" value="1"/>
</dbReference>
<accession>A0A6G1IWE0</accession>
<keyword evidence="3" id="KW-1185">Reference proteome</keyword>
<feature type="transmembrane region" description="Helical" evidence="1">
    <location>
        <begin position="43"/>
        <end position="64"/>
    </location>
</feature>
<keyword evidence="1" id="KW-0812">Transmembrane</keyword>
<sequence length="384" mass="43283">MHRPLGGALDELYPSFPNILALTLHGFLILLQTVFLVSLPALVLVPVWSAALYMTAVLGVNWAVCRVLNGKETVVQSSVELGREGEGHESEEWIYLNGVSIGHHWLHSNANRLAFTFRRPVTAVHNRTWGIIFDLLQCIIERNFCYATSDIRRSYAVVKKALLHTEKNKVVLILHSQGGIEGGLILDWLLSELPFDTLHKLEIYTFGSASNHFNNPLRDSTKTATTGVTRNPNAVRHIEHYAAAGEFVARWGVLTFARMENRYMGRVFIRPGTGHLLNQHYLNCIFPLGPDQHVAENSPFMNMEAVFTSDGEQEGTRKGYWETLRNGGERTNGAVVEDRRDGVERVGSWGVQTPVVPSKEKEGKPKVKDFSRLWRYRNGRSPKD</sequence>
<proteinExistence type="predicted"/>
<dbReference type="AlphaFoldDB" id="A0A6G1IWE0"/>
<feature type="transmembrane region" description="Helical" evidence="1">
    <location>
        <begin position="12"/>
        <end position="31"/>
    </location>
</feature>
<keyword evidence="1" id="KW-0472">Membrane</keyword>